<dbReference type="AlphaFoldDB" id="A0A8A1M5G4"/>
<evidence type="ECO:0000313" key="3">
    <source>
        <dbReference type="Proteomes" id="UP000663671"/>
    </source>
</evidence>
<sequence>MPQGPLSIEHLGEKDGHSPRMLASPARGAGGDCMSDVERHSRGRDMLVEKRRWGSPPGRNIQGVGVEVGWGSRDRQTDIFHWKNDTLLPFPPLRVSVQQRLSARRVFI</sequence>
<name>A0A8A1M5G4_AJECA</name>
<evidence type="ECO:0000256" key="1">
    <source>
        <dbReference type="SAM" id="MobiDB-lite"/>
    </source>
</evidence>
<accession>A0A8A1M5G4</accession>
<gene>
    <name evidence="2" type="ORF">I7I51_04789</name>
</gene>
<proteinExistence type="predicted"/>
<dbReference type="VEuPathDB" id="FungiDB:I7I51_04789"/>
<feature type="compositionally biased region" description="Basic and acidic residues" evidence="1">
    <location>
        <begin position="36"/>
        <end position="52"/>
    </location>
</feature>
<evidence type="ECO:0000313" key="2">
    <source>
        <dbReference type="EMBL" id="QSS59993.1"/>
    </source>
</evidence>
<dbReference type="EMBL" id="CP069110">
    <property type="protein sequence ID" value="QSS59993.1"/>
    <property type="molecule type" value="Genomic_DNA"/>
</dbReference>
<organism evidence="2 3">
    <name type="scientific">Ajellomyces capsulatus</name>
    <name type="common">Darling's disease fungus</name>
    <name type="synonym">Histoplasma capsulatum</name>
    <dbReference type="NCBI Taxonomy" id="5037"/>
    <lineage>
        <taxon>Eukaryota</taxon>
        <taxon>Fungi</taxon>
        <taxon>Dikarya</taxon>
        <taxon>Ascomycota</taxon>
        <taxon>Pezizomycotina</taxon>
        <taxon>Eurotiomycetes</taxon>
        <taxon>Eurotiomycetidae</taxon>
        <taxon>Onygenales</taxon>
        <taxon>Ajellomycetaceae</taxon>
        <taxon>Histoplasma</taxon>
    </lineage>
</organism>
<protein>
    <submittedName>
        <fullName evidence="2">Uncharacterized protein</fullName>
    </submittedName>
</protein>
<feature type="region of interest" description="Disordered" evidence="1">
    <location>
        <begin position="1"/>
        <end position="60"/>
    </location>
</feature>
<reference evidence="2" key="1">
    <citation type="submission" date="2021-01" db="EMBL/GenBank/DDBJ databases">
        <title>Chromosome-level genome assembly of a human fungal pathogen reveals clustering of transcriptionally co-regulated genes.</title>
        <authorList>
            <person name="Voorhies M."/>
            <person name="Cohen S."/>
            <person name="Shea T.P."/>
            <person name="Petrus S."/>
            <person name="Munoz J.F."/>
            <person name="Poplawski S."/>
            <person name="Goldman W.E."/>
            <person name="Michael T."/>
            <person name="Cuomo C.A."/>
            <person name="Sil A."/>
            <person name="Beyhan S."/>
        </authorList>
    </citation>
    <scope>NUCLEOTIDE SEQUENCE</scope>
    <source>
        <strain evidence="2">WU24</strain>
    </source>
</reference>
<dbReference type="Proteomes" id="UP000663671">
    <property type="component" value="Chromosome 4"/>
</dbReference>